<dbReference type="PROSITE" id="PS51873">
    <property type="entry name" value="TRIAD"/>
    <property type="match status" value="1"/>
</dbReference>
<keyword evidence="9" id="KW-0862">Zinc</keyword>
<dbReference type="SUPFAM" id="SSF57850">
    <property type="entry name" value="RING/U-box"/>
    <property type="match status" value="2"/>
</dbReference>
<dbReference type="OMA" id="CFRCNTH"/>
<dbReference type="STRING" id="52586.A0A0B1PBW5"/>
<evidence type="ECO:0000259" key="14">
    <source>
        <dbReference type="PROSITE" id="PS50908"/>
    </source>
</evidence>
<comment type="similarity">
    <text evidence="10">Belongs to the RBR family. RNF14 subfamily.</text>
</comment>
<comment type="caution">
    <text evidence="16">The sequence shown here is derived from an EMBL/GenBank/DDBJ whole genome shotgun (WGS) entry which is preliminary data.</text>
</comment>
<keyword evidence="8" id="KW-0833">Ubl conjugation pathway</keyword>
<evidence type="ECO:0000256" key="11">
    <source>
        <dbReference type="PROSITE-ProRule" id="PRU00175"/>
    </source>
</evidence>
<dbReference type="InterPro" id="IPR017907">
    <property type="entry name" value="Znf_RING_CS"/>
</dbReference>
<evidence type="ECO:0000256" key="10">
    <source>
        <dbReference type="ARBA" id="ARBA00044508"/>
    </source>
</evidence>
<dbReference type="InterPro" id="IPR047548">
    <property type="entry name" value="Rcat_RBR_RNF14"/>
</dbReference>
<dbReference type="Proteomes" id="UP000030854">
    <property type="component" value="Unassembled WGS sequence"/>
</dbReference>
<gene>
    <name evidence="16" type="ORF">EV44_g0817</name>
</gene>
<keyword evidence="17" id="KW-1185">Reference proteome</keyword>
<dbReference type="InterPro" id="IPR016135">
    <property type="entry name" value="UBQ-conjugating_enzyme/RWD"/>
</dbReference>
<dbReference type="InterPro" id="IPR031127">
    <property type="entry name" value="E3_UB_ligase_RBR"/>
</dbReference>
<feature type="compositionally biased region" description="Basic residues" evidence="12">
    <location>
        <begin position="543"/>
        <end position="556"/>
    </location>
</feature>
<evidence type="ECO:0000256" key="12">
    <source>
        <dbReference type="SAM" id="MobiDB-lite"/>
    </source>
</evidence>
<accession>A0A0B1PBW5</accession>
<comment type="pathway">
    <text evidence="2">Protein modification; protein ubiquitination.</text>
</comment>
<dbReference type="EMBL" id="JNVN01001010">
    <property type="protein sequence ID" value="KHJ34159.1"/>
    <property type="molecule type" value="Genomic_DNA"/>
</dbReference>
<reference evidence="16 17" key="1">
    <citation type="journal article" date="2014" name="BMC Genomics">
        <title>Adaptive genomic structural variation in the grape powdery mildew pathogen, Erysiphe necator.</title>
        <authorList>
            <person name="Jones L."/>
            <person name="Riaz S."/>
            <person name="Morales-Cruz A."/>
            <person name="Amrine K.C."/>
            <person name="McGuire B."/>
            <person name="Gubler W.D."/>
            <person name="Walker M.A."/>
            <person name="Cantu D."/>
        </authorList>
    </citation>
    <scope>NUCLEOTIDE SEQUENCE [LARGE SCALE GENOMIC DNA]</scope>
    <source>
        <strain evidence="17">c</strain>
    </source>
</reference>
<dbReference type="Pfam" id="PF26200">
    <property type="entry name" value="Rcat_RNF216"/>
    <property type="match status" value="1"/>
</dbReference>
<dbReference type="Gene3D" id="1.20.120.1750">
    <property type="match status" value="1"/>
</dbReference>
<dbReference type="PROSITE" id="PS50089">
    <property type="entry name" value="ZF_RING_2"/>
    <property type="match status" value="1"/>
</dbReference>
<dbReference type="InterPro" id="IPR001841">
    <property type="entry name" value="Znf_RING"/>
</dbReference>
<keyword evidence="7 11" id="KW-0863">Zinc-finger</keyword>
<comment type="catalytic activity">
    <reaction evidence="1">
        <text>[E2 ubiquitin-conjugating enzyme]-S-ubiquitinyl-L-cysteine + [acceptor protein]-L-lysine = [E2 ubiquitin-conjugating enzyme]-L-cysteine + [acceptor protein]-N(6)-ubiquitinyl-L-lysine.</text>
        <dbReference type="EC" id="2.3.2.31"/>
    </reaction>
</comment>
<organism evidence="16 17">
    <name type="scientific">Uncinula necator</name>
    <name type="common">Grape powdery mildew</name>
    <dbReference type="NCBI Taxonomy" id="52586"/>
    <lineage>
        <taxon>Eukaryota</taxon>
        <taxon>Fungi</taxon>
        <taxon>Dikarya</taxon>
        <taxon>Ascomycota</taxon>
        <taxon>Pezizomycotina</taxon>
        <taxon>Leotiomycetes</taxon>
        <taxon>Erysiphales</taxon>
        <taxon>Erysiphaceae</taxon>
        <taxon>Erysiphe</taxon>
    </lineage>
</organism>
<proteinExistence type="inferred from homology"/>
<dbReference type="SMART" id="SM00184">
    <property type="entry name" value="RING"/>
    <property type="match status" value="2"/>
</dbReference>
<dbReference type="SMART" id="SM00647">
    <property type="entry name" value="IBR"/>
    <property type="match status" value="2"/>
</dbReference>
<dbReference type="PROSITE" id="PS50908">
    <property type="entry name" value="RWD"/>
    <property type="match status" value="1"/>
</dbReference>
<protein>
    <recommendedName>
        <fullName evidence="3">RBR-type E3 ubiquitin transferase</fullName>
        <ecNumber evidence="3">2.3.2.31</ecNumber>
    </recommendedName>
</protein>
<dbReference type="Pfam" id="PF01485">
    <property type="entry name" value="IBR"/>
    <property type="match status" value="1"/>
</dbReference>
<evidence type="ECO:0000256" key="6">
    <source>
        <dbReference type="ARBA" id="ARBA00022737"/>
    </source>
</evidence>
<name>A0A0B1PBW5_UNCNE</name>
<feature type="domain" description="RWD" evidence="14">
    <location>
        <begin position="11"/>
        <end position="151"/>
    </location>
</feature>
<dbReference type="InterPro" id="IPR044066">
    <property type="entry name" value="TRIAD_supradom"/>
</dbReference>
<keyword evidence="4" id="KW-0808">Transferase</keyword>
<evidence type="ECO:0000256" key="4">
    <source>
        <dbReference type="ARBA" id="ARBA00022679"/>
    </source>
</evidence>
<dbReference type="InterPro" id="IPR006575">
    <property type="entry name" value="RWD_dom"/>
</dbReference>
<evidence type="ECO:0000256" key="8">
    <source>
        <dbReference type="ARBA" id="ARBA00022786"/>
    </source>
</evidence>
<dbReference type="EC" id="2.3.2.31" evidence="3"/>
<evidence type="ECO:0000259" key="13">
    <source>
        <dbReference type="PROSITE" id="PS50089"/>
    </source>
</evidence>
<dbReference type="PROSITE" id="PS00518">
    <property type="entry name" value="ZF_RING_1"/>
    <property type="match status" value="1"/>
</dbReference>
<sequence>MISKMDNRRDVELDCLCSIFPEIQRDPTNRYTARLLLDVRPQNQINVVFVSTLDNHPFTSEIREQKYIIPSNDVKPYKISYLPPLNLSITLPDDYPGKSAPEIDLSMKPKWLPDVDLNKLKLTARNLWEQSDGNEVLYEIIDFLYHATENAFGYSEKDKVLEVLEDFRIYMLDFDINETQAAFKKKTFNCGICLDPKKGDSCYQMLDCKHVFCIKCLQDFYLNAINNGDVVSVRCPAAECLQKCKENQEYSKKQLKIKTLSPSELLQIPLDHELVTRFVKLKYKSELESDKNTIYCPRKWCEGAARSTKYRKPLSLNDMPSTYDQSESESENADNLSSQKSLLSVCEECLFAFCNRCFQTWHGELNICAPRVPGDLSEEDKASLDYIKYHTTACPTCGIPSQKSHGCNHMICFRCNTHFCYLCSNWLSPSNPYKHYNTLSSSCYMRLWELEEGDAEDLAINAEGRRQNLIQGNDFIIREAEIPIIAIQEVEEAPNIVGAINEFPAPSLPEIQREGPLVLRINHVPRPAQRNMAQEPNEAPPKRFNRRRRDHNIRRSQRVRVDNEANPILHNNQLLVDEGEANQRWVQRFVQLALNDEEDLIDWNSDDELDHIAWEIPIR</sequence>
<evidence type="ECO:0000256" key="7">
    <source>
        <dbReference type="ARBA" id="ARBA00022771"/>
    </source>
</evidence>
<feature type="region of interest" description="Disordered" evidence="12">
    <location>
        <begin position="527"/>
        <end position="556"/>
    </location>
</feature>
<evidence type="ECO:0000256" key="1">
    <source>
        <dbReference type="ARBA" id="ARBA00001798"/>
    </source>
</evidence>
<evidence type="ECO:0000256" key="3">
    <source>
        <dbReference type="ARBA" id="ARBA00012251"/>
    </source>
</evidence>
<evidence type="ECO:0000259" key="15">
    <source>
        <dbReference type="PROSITE" id="PS51873"/>
    </source>
</evidence>
<dbReference type="CDD" id="cd23820">
    <property type="entry name" value="RWD_RNF14"/>
    <property type="match status" value="1"/>
</dbReference>
<dbReference type="InterPro" id="IPR013083">
    <property type="entry name" value="Znf_RING/FYVE/PHD"/>
</dbReference>
<dbReference type="CDD" id="cd20354">
    <property type="entry name" value="Rcat_RBR_RNF14"/>
    <property type="match status" value="1"/>
</dbReference>
<dbReference type="GO" id="GO:0008270">
    <property type="term" value="F:zinc ion binding"/>
    <property type="evidence" value="ECO:0007669"/>
    <property type="project" value="UniProtKB-KW"/>
</dbReference>
<dbReference type="PANTHER" id="PTHR11685">
    <property type="entry name" value="RBR FAMILY RING FINGER AND IBR DOMAIN-CONTAINING"/>
    <property type="match status" value="1"/>
</dbReference>
<evidence type="ECO:0000313" key="17">
    <source>
        <dbReference type="Proteomes" id="UP000030854"/>
    </source>
</evidence>
<dbReference type="GO" id="GO:0061630">
    <property type="term" value="F:ubiquitin protein ligase activity"/>
    <property type="evidence" value="ECO:0007669"/>
    <property type="project" value="UniProtKB-EC"/>
</dbReference>
<evidence type="ECO:0000256" key="9">
    <source>
        <dbReference type="ARBA" id="ARBA00022833"/>
    </source>
</evidence>
<evidence type="ECO:0000256" key="2">
    <source>
        <dbReference type="ARBA" id="ARBA00004906"/>
    </source>
</evidence>
<dbReference type="GO" id="GO:0016567">
    <property type="term" value="P:protein ubiquitination"/>
    <property type="evidence" value="ECO:0007669"/>
    <property type="project" value="InterPro"/>
</dbReference>
<dbReference type="Gene3D" id="3.10.110.10">
    <property type="entry name" value="Ubiquitin Conjugating Enzyme"/>
    <property type="match status" value="1"/>
</dbReference>
<evidence type="ECO:0000256" key="5">
    <source>
        <dbReference type="ARBA" id="ARBA00022723"/>
    </source>
</evidence>
<dbReference type="Gene3D" id="3.30.40.10">
    <property type="entry name" value="Zinc/RING finger domain, C3HC4 (zinc finger)"/>
    <property type="match status" value="1"/>
</dbReference>
<feature type="domain" description="RING-type" evidence="15">
    <location>
        <begin position="186"/>
        <end position="447"/>
    </location>
</feature>
<keyword evidence="5" id="KW-0479">Metal-binding</keyword>
<dbReference type="InterPro" id="IPR002867">
    <property type="entry name" value="IBR_dom"/>
</dbReference>
<dbReference type="HOGENOM" id="CLU_021364_3_0_1"/>
<dbReference type="AlphaFoldDB" id="A0A0B1PBW5"/>
<dbReference type="SUPFAM" id="SSF54495">
    <property type="entry name" value="UBC-like"/>
    <property type="match status" value="1"/>
</dbReference>
<dbReference type="Pfam" id="PF05773">
    <property type="entry name" value="RWD"/>
    <property type="match status" value="1"/>
</dbReference>
<feature type="domain" description="RING-type" evidence="13">
    <location>
        <begin position="190"/>
        <end position="236"/>
    </location>
</feature>
<evidence type="ECO:0000313" key="16">
    <source>
        <dbReference type="EMBL" id="KHJ34159.1"/>
    </source>
</evidence>
<keyword evidence="6" id="KW-0677">Repeat</keyword>
<dbReference type="FunFam" id="3.30.40.10:FF:000416">
    <property type="entry name" value="RBR-type E3 ubiquitin transferase"/>
    <property type="match status" value="1"/>
</dbReference>